<dbReference type="Pfam" id="PF02744">
    <property type="entry name" value="GalP_UDP_tr_C"/>
    <property type="match status" value="1"/>
</dbReference>
<dbReference type="InterPro" id="IPR023425">
    <property type="entry name" value="GalP_uridyl_Trfase_II_CS"/>
</dbReference>
<evidence type="ECO:0000256" key="6">
    <source>
        <dbReference type="ARBA" id="ARBA00022679"/>
    </source>
</evidence>
<evidence type="ECO:0000259" key="11">
    <source>
        <dbReference type="Pfam" id="PF01087"/>
    </source>
</evidence>
<dbReference type="PIRSF" id="PIRSF006005">
    <property type="entry name" value="GalT_BS"/>
    <property type="match status" value="1"/>
</dbReference>
<dbReference type="InterPro" id="IPR005849">
    <property type="entry name" value="GalP_Utransf_N"/>
</dbReference>
<comment type="subcellular location">
    <subcellularLocation>
        <location evidence="2 10">Cytoplasm</location>
    </subcellularLocation>
</comment>
<evidence type="ECO:0000256" key="3">
    <source>
        <dbReference type="ARBA" id="ARBA00004947"/>
    </source>
</evidence>
<dbReference type="PANTHER" id="PTHR39191">
    <property type="entry name" value="GALACTOSE-1-PHOSPHATE URIDYLYLTRANSFERASE"/>
    <property type="match status" value="1"/>
</dbReference>
<keyword evidence="9 10" id="KW-0119">Carbohydrate metabolism</keyword>
<dbReference type="NCBIfam" id="TIGR01239">
    <property type="entry name" value="galT_2"/>
    <property type="match status" value="1"/>
</dbReference>
<dbReference type="InterPro" id="IPR000766">
    <property type="entry name" value="GalP_uridyl_Trfase_II"/>
</dbReference>
<dbReference type="Proteomes" id="UP001597249">
    <property type="component" value="Unassembled WGS sequence"/>
</dbReference>
<keyword evidence="7 10" id="KW-0548">Nucleotidyltransferase</keyword>
<dbReference type="GO" id="GO:0008108">
    <property type="term" value="F:UDP-glucose:hexose-1-phosphate uridylyltransferase activity"/>
    <property type="evidence" value="ECO:0007669"/>
    <property type="project" value="UniProtKB-EC"/>
</dbReference>
<dbReference type="PROSITE" id="PS01163">
    <property type="entry name" value="GAL_P_UDP_TRANSF_II"/>
    <property type="match status" value="1"/>
</dbReference>
<comment type="caution">
    <text evidence="13">The sequence shown here is derived from an EMBL/GenBank/DDBJ whole genome shotgun (WGS) entry which is preliminary data.</text>
</comment>
<evidence type="ECO:0000256" key="9">
    <source>
        <dbReference type="ARBA" id="ARBA00023277"/>
    </source>
</evidence>
<dbReference type="EMBL" id="JBHTMO010000006">
    <property type="protein sequence ID" value="MFD1392599.1"/>
    <property type="molecule type" value="Genomic_DNA"/>
</dbReference>
<evidence type="ECO:0000313" key="13">
    <source>
        <dbReference type="EMBL" id="MFD1392599.1"/>
    </source>
</evidence>
<dbReference type="HAMAP" id="MF_00571">
    <property type="entry name" value="GalP_UDP_trans"/>
    <property type="match status" value="1"/>
</dbReference>
<evidence type="ECO:0000256" key="5">
    <source>
        <dbReference type="ARBA" id="ARBA00022490"/>
    </source>
</evidence>
<dbReference type="NCBIfam" id="NF003630">
    <property type="entry name" value="PRK05270.1-3"/>
    <property type="match status" value="1"/>
</dbReference>
<name>A0ABW4B6T1_9LACO</name>
<keyword evidence="6 10" id="KW-0808">Transferase</keyword>
<reference evidence="14" key="1">
    <citation type="journal article" date="2019" name="Int. J. Syst. Evol. Microbiol.">
        <title>The Global Catalogue of Microorganisms (GCM) 10K type strain sequencing project: providing services to taxonomists for standard genome sequencing and annotation.</title>
        <authorList>
            <consortium name="The Broad Institute Genomics Platform"/>
            <consortium name="The Broad Institute Genome Sequencing Center for Infectious Disease"/>
            <person name="Wu L."/>
            <person name="Ma J."/>
        </authorList>
    </citation>
    <scope>NUCLEOTIDE SEQUENCE [LARGE SCALE GENOMIC DNA]</scope>
    <source>
        <strain evidence="14">CCM 8911</strain>
    </source>
</reference>
<dbReference type="RefSeq" id="WP_125584323.1">
    <property type="nucleotide sequence ID" value="NZ_JBHTMO010000006.1"/>
</dbReference>
<dbReference type="InterPro" id="IPR005850">
    <property type="entry name" value="GalP_Utransf_C"/>
</dbReference>
<feature type="domain" description="Galactose-1-phosphate uridyl transferase N-terminal" evidence="11">
    <location>
        <begin position="18"/>
        <end position="225"/>
    </location>
</feature>
<keyword evidence="5 10" id="KW-0963">Cytoplasm</keyword>
<accession>A0ABW4B6T1</accession>
<protein>
    <recommendedName>
        <fullName evidence="10">Galactose-1-phosphate uridylyltransferase</fullName>
        <shortName evidence="10">Gal-1-P uridylyltransferase</shortName>
        <ecNumber evidence="10">2.7.7.12</ecNumber>
    </recommendedName>
    <alternativeName>
        <fullName evidence="10">UDP-glucose--hexose-1-phosphate uridylyltransferase</fullName>
    </alternativeName>
</protein>
<dbReference type="Pfam" id="PF01087">
    <property type="entry name" value="GalP_UDP_transf"/>
    <property type="match status" value="1"/>
</dbReference>
<comment type="pathway">
    <text evidence="3 10">Carbohydrate metabolism; galactose metabolism.</text>
</comment>
<dbReference type="EC" id="2.7.7.12" evidence="10"/>
<comment type="similarity">
    <text evidence="4 10">Belongs to the galactose-1-phosphate uridylyltransferase type 2 family.</text>
</comment>
<evidence type="ECO:0000256" key="1">
    <source>
        <dbReference type="ARBA" id="ARBA00001107"/>
    </source>
</evidence>
<gene>
    <name evidence="10" type="primary">galT</name>
    <name evidence="13" type="ORF">ACFQ3L_03220</name>
</gene>
<comment type="catalytic activity">
    <reaction evidence="1 10">
        <text>alpha-D-galactose 1-phosphate + UDP-alpha-D-glucose = alpha-D-glucose 1-phosphate + UDP-alpha-D-galactose</text>
        <dbReference type="Rhea" id="RHEA:13989"/>
        <dbReference type="ChEBI" id="CHEBI:58336"/>
        <dbReference type="ChEBI" id="CHEBI:58601"/>
        <dbReference type="ChEBI" id="CHEBI:58885"/>
        <dbReference type="ChEBI" id="CHEBI:66914"/>
        <dbReference type="EC" id="2.7.7.12"/>
    </reaction>
</comment>
<proteinExistence type="inferred from homology"/>
<keyword evidence="8 10" id="KW-0299">Galactose metabolism</keyword>
<sequence>MTAIDRQVDYILELNPAYTELDRLFLVNRVRNLVGEAAAATPAAQDPLTNLDQLVDAAALTGQIEDRLSARQILEAELMALATPTPSQANATFWEKYQGAPRAATDWFYGLSRANNYIQTRAIAKNLGFTTKTEYGDLEITINLSKPEKDPKDIAAAAHASADATYPACQLCMENEGYAGRSDYPARGNHRIIRFSLGGRTWGFQYSPYAYFGQHAIFLDSVHEPMKITRTTFSNLLEILNLFPDYFVGSNADLPIVGGSMLAHEHYQGGKHVFAMNKAQVETPFLLPAWPTVAAGIVKWPMSVIRLESRDTEALVAAAEHVRTAWNAYTDETVAVRAYTNGVRHHTVTPIATRTGDMFRLDLVLRDNQTSAEFPDGIYHPHQDVQHIKRENIGLIEVMGLAILPARLKTELAEVKKYLLDQPNQIAASHKPWADQLKAQQSWTEANADAQLDDAVGHVFARVLEDAGVFKRDDAGRAAFGRFIKTL</sequence>
<evidence type="ECO:0000256" key="4">
    <source>
        <dbReference type="ARBA" id="ARBA00008706"/>
    </source>
</evidence>
<evidence type="ECO:0000313" key="14">
    <source>
        <dbReference type="Proteomes" id="UP001597249"/>
    </source>
</evidence>
<evidence type="ECO:0000256" key="2">
    <source>
        <dbReference type="ARBA" id="ARBA00004496"/>
    </source>
</evidence>
<dbReference type="PANTHER" id="PTHR39191:SF1">
    <property type="entry name" value="DUF4922 DOMAIN-CONTAINING PROTEIN"/>
    <property type="match status" value="1"/>
</dbReference>
<evidence type="ECO:0000259" key="12">
    <source>
        <dbReference type="Pfam" id="PF02744"/>
    </source>
</evidence>
<feature type="domain" description="Galactose-1-phosphate uridyl transferase C-terminal" evidence="12">
    <location>
        <begin position="241"/>
        <end position="434"/>
    </location>
</feature>
<keyword evidence="14" id="KW-1185">Reference proteome</keyword>
<evidence type="ECO:0000256" key="10">
    <source>
        <dbReference type="HAMAP-Rule" id="MF_00571"/>
    </source>
</evidence>
<evidence type="ECO:0000256" key="7">
    <source>
        <dbReference type="ARBA" id="ARBA00022695"/>
    </source>
</evidence>
<organism evidence="13 14">
    <name type="scientific">Lacticaseibacillus jixianensis</name>
    <dbReference type="NCBI Taxonomy" id="2486012"/>
    <lineage>
        <taxon>Bacteria</taxon>
        <taxon>Bacillati</taxon>
        <taxon>Bacillota</taxon>
        <taxon>Bacilli</taxon>
        <taxon>Lactobacillales</taxon>
        <taxon>Lactobacillaceae</taxon>
        <taxon>Lacticaseibacillus</taxon>
    </lineage>
</organism>
<evidence type="ECO:0000256" key="8">
    <source>
        <dbReference type="ARBA" id="ARBA00023144"/>
    </source>
</evidence>